<dbReference type="EMBL" id="JAHRHJ020000002">
    <property type="protein sequence ID" value="KAH9327659.1"/>
    <property type="molecule type" value="Genomic_DNA"/>
</dbReference>
<name>A0AA38GS99_TAXCH</name>
<feature type="non-terminal residue" evidence="1">
    <location>
        <position position="51"/>
    </location>
</feature>
<feature type="non-terminal residue" evidence="1">
    <location>
        <position position="1"/>
    </location>
</feature>
<organism evidence="1 2">
    <name type="scientific">Taxus chinensis</name>
    <name type="common">Chinese yew</name>
    <name type="synonym">Taxus wallichiana var. chinensis</name>
    <dbReference type="NCBI Taxonomy" id="29808"/>
    <lineage>
        <taxon>Eukaryota</taxon>
        <taxon>Viridiplantae</taxon>
        <taxon>Streptophyta</taxon>
        <taxon>Embryophyta</taxon>
        <taxon>Tracheophyta</taxon>
        <taxon>Spermatophyta</taxon>
        <taxon>Pinopsida</taxon>
        <taxon>Pinidae</taxon>
        <taxon>Conifers II</taxon>
        <taxon>Cupressales</taxon>
        <taxon>Taxaceae</taxon>
        <taxon>Taxus</taxon>
    </lineage>
</organism>
<protein>
    <submittedName>
        <fullName evidence="1">Uncharacterized protein</fullName>
    </submittedName>
</protein>
<sequence length="51" mass="5840">EKNDYQVREVLARIGELLRQKAEKILFDISLPVPQAEIQDSCSQIVKDALK</sequence>
<proteinExistence type="predicted"/>
<keyword evidence="2" id="KW-1185">Reference proteome</keyword>
<gene>
    <name evidence="1" type="ORF">KI387_007837</name>
</gene>
<reference evidence="1 2" key="1">
    <citation type="journal article" date="2021" name="Nat. Plants">
        <title>The Taxus genome provides insights into paclitaxel biosynthesis.</title>
        <authorList>
            <person name="Xiong X."/>
            <person name="Gou J."/>
            <person name="Liao Q."/>
            <person name="Li Y."/>
            <person name="Zhou Q."/>
            <person name="Bi G."/>
            <person name="Li C."/>
            <person name="Du R."/>
            <person name="Wang X."/>
            <person name="Sun T."/>
            <person name="Guo L."/>
            <person name="Liang H."/>
            <person name="Lu P."/>
            <person name="Wu Y."/>
            <person name="Zhang Z."/>
            <person name="Ro D.K."/>
            <person name="Shang Y."/>
            <person name="Huang S."/>
            <person name="Yan J."/>
        </authorList>
    </citation>
    <scope>NUCLEOTIDE SEQUENCE [LARGE SCALE GENOMIC DNA]</scope>
    <source>
        <strain evidence="1">Ta-2019</strain>
    </source>
</reference>
<dbReference type="AlphaFoldDB" id="A0AA38GS99"/>
<evidence type="ECO:0000313" key="2">
    <source>
        <dbReference type="Proteomes" id="UP000824469"/>
    </source>
</evidence>
<comment type="caution">
    <text evidence="1">The sequence shown here is derived from an EMBL/GenBank/DDBJ whole genome shotgun (WGS) entry which is preliminary data.</text>
</comment>
<evidence type="ECO:0000313" key="1">
    <source>
        <dbReference type="EMBL" id="KAH9327659.1"/>
    </source>
</evidence>
<dbReference type="Proteomes" id="UP000824469">
    <property type="component" value="Unassembled WGS sequence"/>
</dbReference>
<accession>A0AA38GS99</accession>